<dbReference type="GO" id="GO:0071978">
    <property type="term" value="P:bacterial-type flagellum-dependent swarming motility"/>
    <property type="evidence" value="ECO:0007669"/>
    <property type="project" value="TreeGrafter"/>
</dbReference>
<evidence type="ECO:0000313" key="6">
    <source>
        <dbReference type="EMBL" id="PPK78702.1"/>
    </source>
</evidence>
<evidence type="ECO:0000259" key="5">
    <source>
        <dbReference type="Pfam" id="PF22692"/>
    </source>
</evidence>
<evidence type="ECO:0000256" key="2">
    <source>
        <dbReference type="RuleBase" id="RU362116"/>
    </source>
</evidence>
<dbReference type="Pfam" id="PF22692">
    <property type="entry name" value="LlgE_F_G_D1"/>
    <property type="match status" value="1"/>
</dbReference>
<feature type="domain" description="Flagellar basal body rod protein N-terminal" evidence="3">
    <location>
        <begin position="5"/>
        <end position="35"/>
    </location>
</feature>
<dbReference type="RefSeq" id="WP_104438784.1">
    <property type="nucleotide sequence ID" value="NZ_PTJA01000013.1"/>
</dbReference>
<evidence type="ECO:0000313" key="7">
    <source>
        <dbReference type="Proteomes" id="UP000237749"/>
    </source>
</evidence>
<name>A0A2S6HML7_9FIRM</name>
<keyword evidence="6" id="KW-0282">Flagellum</keyword>
<keyword evidence="6" id="KW-0969">Cilium</keyword>
<gene>
    <name evidence="6" type="ORF">BXY41_11332</name>
</gene>
<dbReference type="PANTHER" id="PTHR30435:SF31">
    <property type="entry name" value="FLAGELLAR BASAL-BODY ROD PROTEIN FLGG"/>
    <property type="match status" value="1"/>
</dbReference>
<comment type="subcellular location">
    <subcellularLocation>
        <location evidence="2">Bacterial flagellum basal body</location>
    </subcellularLocation>
</comment>
<accession>A0A2S6HML7</accession>
<evidence type="ECO:0000259" key="3">
    <source>
        <dbReference type="Pfam" id="PF00460"/>
    </source>
</evidence>
<dbReference type="NCBIfam" id="TIGR03506">
    <property type="entry name" value="FlgEFG_subfam"/>
    <property type="match status" value="1"/>
</dbReference>
<dbReference type="OrthoDB" id="9804559at2"/>
<protein>
    <submittedName>
        <fullName evidence="6">Flagellar basal-body rod protein FlgG</fullName>
    </submittedName>
</protein>
<feature type="domain" description="Flagellar hook protein FlgE/F/G-like D1" evidence="5">
    <location>
        <begin position="98"/>
        <end position="158"/>
    </location>
</feature>
<dbReference type="SUPFAM" id="SSF117143">
    <property type="entry name" value="Flagellar hook protein flgE"/>
    <property type="match status" value="1"/>
</dbReference>
<dbReference type="InterPro" id="IPR010930">
    <property type="entry name" value="Flg_bb/hook_C_dom"/>
</dbReference>
<organism evidence="6 7">
    <name type="scientific">Lacrimispora xylanisolvens</name>
    <dbReference type="NCBI Taxonomy" id="384636"/>
    <lineage>
        <taxon>Bacteria</taxon>
        <taxon>Bacillati</taxon>
        <taxon>Bacillota</taxon>
        <taxon>Clostridia</taxon>
        <taxon>Lachnospirales</taxon>
        <taxon>Lachnospiraceae</taxon>
        <taxon>Lacrimispora</taxon>
    </lineage>
</organism>
<dbReference type="InterPro" id="IPR001444">
    <property type="entry name" value="Flag_bb_rod_N"/>
</dbReference>
<dbReference type="PANTHER" id="PTHR30435">
    <property type="entry name" value="FLAGELLAR PROTEIN"/>
    <property type="match status" value="1"/>
</dbReference>
<proteinExistence type="inferred from homology"/>
<keyword evidence="6" id="KW-0966">Cell projection</keyword>
<keyword evidence="7" id="KW-1185">Reference proteome</keyword>
<dbReference type="EMBL" id="PTJA01000013">
    <property type="protein sequence ID" value="PPK78702.1"/>
    <property type="molecule type" value="Genomic_DNA"/>
</dbReference>
<dbReference type="Proteomes" id="UP000237749">
    <property type="component" value="Unassembled WGS sequence"/>
</dbReference>
<sequence length="267" mass="28989">MFQGFYNLASGMLYQNRNLNTISNNMVNVSTPGFKSDRMTSTTFKEEMLYRSGNVDKSSYTPIGTASMLKTVAGVKTSFDQGNVEETGGNLDFALTKSGFFTIEGADGTRLYTRNGSFDVDKDGYLCLSNLGRVLGEDGNPIEMTSNHITVDKSGNIYEEPLTGLKTDEDGGDTEAKEPTLIGKLGVVNFDDTAQLVKGDNGTFTTQAEGKAVDGGVMWKSVERSNIDPIEQMTSMMTSQRATQSAAQVLKMYDQLMGKIVSDIGRV</sequence>
<dbReference type="AlphaFoldDB" id="A0A2S6HML7"/>
<dbReference type="InterPro" id="IPR053967">
    <property type="entry name" value="LlgE_F_G-like_D1"/>
</dbReference>
<evidence type="ECO:0000259" key="4">
    <source>
        <dbReference type="Pfam" id="PF06429"/>
    </source>
</evidence>
<comment type="similarity">
    <text evidence="1 2">Belongs to the flagella basal body rod proteins family.</text>
</comment>
<reference evidence="6 7" key="1">
    <citation type="submission" date="2018-02" db="EMBL/GenBank/DDBJ databases">
        <title>Genomic Encyclopedia of Archaeal and Bacterial Type Strains, Phase II (KMG-II): from individual species to whole genera.</title>
        <authorList>
            <person name="Goeker M."/>
        </authorList>
    </citation>
    <scope>NUCLEOTIDE SEQUENCE [LARGE SCALE GENOMIC DNA]</scope>
    <source>
        <strain evidence="6 7">DSM 3808</strain>
    </source>
</reference>
<dbReference type="Pfam" id="PF00460">
    <property type="entry name" value="Flg_bb_rod"/>
    <property type="match status" value="1"/>
</dbReference>
<feature type="domain" description="Flagellar basal-body/hook protein C-terminal" evidence="4">
    <location>
        <begin position="221"/>
        <end position="261"/>
    </location>
</feature>
<keyword evidence="2" id="KW-0975">Bacterial flagellum</keyword>
<dbReference type="InterPro" id="IPR037925">
    <property type="entry name" value="FlgE/F/G-like"/>
</dbReference>
<dbReference type="GO" id="GO:0009425">
    <property type="term" value="C:bacterial-type flagellum basal body"/>
    <property type="evidence" value="ECO:0007669"/>
    <property type="project" value="UniProtKB-SubCell"/>
</dbReference>
<dbReference type="InterPro" id="IPR020013">
    <property type="entry name" value="Flagellar_FlgE/F/G"/>
</dbReference>
<dbReference type="Pfam" id="PF06429">
    <property type="entry name" value="Flg_bbr_C"/>
    <property type="match status" value="1"/>
</dbReference>
<evidence type="ECO:0000256" key="1">
    <source>
        <dbReference type="ARBA" id="ARBA00009677"/>
    </source>
</evidence>
<comment type="caution">
    <text evidence="6">The sequence shown here is derived from an EMBL/GenBank/DDBJ whole genome shotgun (WGS) entry which is preliminary data.</text>
</comment>